<dbReference type="AlphaFoldDB" id="A0A4U9D177"/>
<evidence type="ECO:0000313" key="1">
    <source>
        <dbReference type="EMBL" id="VTN09838.1"/>
    </source>
</evidence>
<name>A0A4U9D177_RAOTE</name>
<organism evidence="1 2">
    <name type="scientific">Raoultella terrigena</name>
    <name type="common">Klebsiella terrigena</name>
    <dbReference type="NCBI Taxonomy" id="577"/>
    <lineage>
        <taxon>Bacteria</taxon>
        <taxon>Pseudomonadati</taxon>
        <taxon>Pseudomonadota</taxon>
        <taxon>Gammaproteobacteria</taxon>
        <taxon>Enterobacterales</taxon>
        <taxon>Enterobacteriaceae</taxon>
        <taxon>Klebsiella/Raoultella group</taxon>
        <taxon>Raoultella</taxon>
    </lineage>
</organism>
<dbReference type="EMBL" id="CABDVU010000001">
    <property type="protein sequence ID" value="VTN09838.1"/>
    <property type="molecule type" value="Genomic_DNA"/>
</dbReference>
<protein>
    <submittedName>
        <fullName evidence="1">Uncharacterized protein</fullName>
    </submittedName>
</protein>
<evidence type="ECO:0000313" key="2">
    <source>
        <dbReference type="Proteomes" id="UP000339249"/>
    </source>
</evidence>
<dbReference type="Proteomes" id="UP000339249">
    <property type="component" value="Unassembled WGS sequence"/>
</dbReference>
<accession>A0A4U9D177</accession>
<reference evidence="1 2" key="1">
    <citation type="submission" date="2019-04" db="EMBL/GenBank/DDBJ databases">
        <authorList>
            <consortium name="Pathogen Informatics"/>
        </authorList>
    </citation>
    <scope>NUCLEOTIDE SEQUENCE [LARGE SCALE GENOMIC DNA]</scope>
    <source>
        <strain evidence="1 2">NCTC9185</strain>
    </source>
</reference>
<gene>
    <name evidence="1" type="ORF">NCTC9185_01740</name>
</gene>
<sequence length="167" mass="18776">MRTQLLRPAGPRLRYRYRDLKGHAFSDIGDNLAIGRFAFFLKLSSRQISLSSAPPRLNASSSGSGWIRLLTLYCNVKGRCPPLSSMLCIMWIIDASRGRWAVSAFIRIGSAPKALRLPHVSGKAKSFKYFVIFRVISHLRRIKDNAETVFAVMTKKRLSICTRSSAT</sequence>
<proteinExistence type="predicted"/>